<keyword evidence="13 18" id="KW-0067">ATP-binding</keyword>
<evidence type="ECO:0000256" key="1">
    <source>
        <dbReference type="ARBA" id="ARBA00004251"/>
    </source>
</evidence>
<keyword evidence="5" id="KW-1003">Cell membrane</keyword>
<dbReference type="GO" id="GO:0002229">
    <property type="term" value="P:defense response to oomycetes"/>
    <property type="evidence" value="ECO:0007669"/>
    <property type="project" value="UniProtKB-ARBA"/>
</dbReference>
<evidence type="ECO:0000256" key="14">
    <source>
        <dbReference type="ARBA" id="ARBA00022989"/>
    </source>
</evidence>
<keyword evidence="7" id="KW-0808">Transferase</keyword>
<evidence type="ECO:0000256" key="10">
    <source>
        <dbReference type="ARBA" id="ARBA00022734"/>
    </source>
</evidence>
<evidence type="ECO:0000256" key="2">
    <source>
        <dbReference type="ARBA" id="ARBA00008536"/>
    </source>
</evidence>
<dbReference type="CDD" id="cd06899">
    <property type="entry name" value="lectin_legume_LecRK_Arcelin_ConA"/>
    <property type="match status" value="1"/>
</dbReference>
<dbReference type="FunFam" id="1.10.510.10:FF:000240">
    <property type="entry name" value="Lectin-domain containing receptor kinase A4.3"/>
    <property type="match status" value="1"/>
</dbReference>
<evidence type="ECO:0000256" key="7">
    <source>
        <dbReference type="ARBA" id="ARBA00022679"/>
    </source>
</evidence>
<gene>
    <name evidence="22" type="ORF">Taro_006198</name>
</gene>
<feature type="transmembrane region" description="Helical" evidence="20">
    <location>
        <begin position="6"/>
        <end position="26"/>
    </location>
</feature>
<keyword evidence="15 20" id="KW-0472">Membrane</keyword>
<keyword evidence="11 18" id="KW-0547">Nucleotide-binding</keyword>
<dbReference type="PANTHER" id="PTHR27007">
    <property type="match status" value="1"/>
</dbReference>
<feature type="compositionally biased region" description="Low complexity" evidence="19">
    <location>
        <begin position="670"/>
        <end position="698"/>
    </location>
</feature>
<keyword evidence="14 20" id="KW-1133">Transmembrane helix</keyword>
<dbReference type="InterPro" id="IPR000719">
    <property type="entry name" value="Prot_kinase_dom"/>
</dbReference>
<dbReference type="EC" id="2.7.11.1" evidence="4"/>
<evidence type="ECO:0000256" key="12">
    <source>
        <dbReference type="ARBA" id="ARBA00022777"/>
    </source>
</evidence>
<keyword evidence="12" id="KW-0418">Kinase</keyword>
<dbReference type="InterPro" id="IPR001220">
    <property type="entry name" value="Legume_lectin_dom"/>
</dbReference>
<dbReference type="FunFam" id="3.30.200.20:FF:000168">
    <property type="entry name" value="L-type lectin-domain containing receptor kinase IX.1"/>
    <property type="match status" value="1"/>
</dbReference>
<evidence type="ECO:0000256" key="19">
    <source>
        <dbReference type="SAM" id="MobiDB-lite"/>
    </source>
</evidence>
<organism evidence="22 23">
    <name type="scientific">Colocasia esculenta</name>
    <name type="common">Wild taro</name>
    <name type="synonym">Arum esculentum</name>
    <dbReference type="NCBI Taxonomy" id="4460"/>
    <lineage>
        <taxon>Eukaryota</taxon>
        <taxon>Viridiplantae</taxon>
        <taxon>Streptophyta</taxon>
        <taxon>Embryophyta</taxon>
        <taxon>Tracheophyta</taxon>
        <taxon>Spermatophyta</taxon>
        <taxon>Magnoliopsida</taxon>
        <taxon>Liliopsida</taxon>
        <taxon>Araceae</taxon>
        <taxon>Aroideae</taxon>
        <taxon>Colocasieae</taxon>
        <taxon>Colocasia</taxon>
    </lineage>
</organism>
<dbReference type="AlphaFoldDB" id="A0A843TN42"/>
<evidence type="ECO:0000256" key="5">
    <source>
        <dbReference type="ARBA" id="ARBA00022475"/>
    </source>
</evidence>
<feature type="domain" description="Protein kinase" evidence="21">
    <location>
        <begin position="359"/>
        <end position="646"/>
    </location>
</feature>
<dbReference type="Gene3D" id="3.30.200.20">
    <property type="entry name" value="Phosphorylase Kinase, domain 1"/>
    <property type="match status" value="1"/>
</dbReference>
<dbReference type="GO" id="GO:0005886">
    <property type="term" value="C:plasma membrane"/>
    <property type="evidence" value="ECO:0007669"/>
    <property type="project" value="UniProtKB-SubCell"/>
</dbReference>
<sequence>MQPTASIISGAFMLFLITITSLHGPAQPLLFDYPSFSLNSPDFTFQGSATAINGGVIDLTPVQPTGERTFVTGRVVYRDPVRLWDDTTTGDHVLADFITRFSFAVRPIPGNETYTGDGLAFFLSPYGSEIPRAYSAGHFLGLFNDIDNPTLPTFIPTVAVEFDTHCNIDVGDPANISVHVGIDVWSIMSVVKQGWPEIRPEVGATINATISYDAGTKNLSAFFQGNGTHRSLSHVVDLSKVLPKQVSVGFSATTGHKFEIHYLHSWSFNSSLDVSDRHNKIRIGVLVGVPAGVGALAAGLVLAWLCITRQRSESGGWWKSGGARAEGGVDLGMDDGEFEGGRGPKRFAYGDLARATNNFATEMKLGRGGFGDVYRGVLNDPPRSMEVAIKRVAKDSSQGMREYVSEVKIISRLRHRYLVQLVGWCHEIEGELLLVYEYMPNGSLDAHLFGRSGGEAAGAPLSWPTRYGIAQGVAAALLYLHEEWEQCVVHRDVKPSNVMLDANFNAKLGDFGLARLVDHGRGPETTVPAGTMGYLAPECATTGKTSKESDVYSFGVVALEIACGRRPFEPAAEKGRVGLVEWVWDLYVRRALLEAADPKLSSGEFDEMKMERLMVVGLWCAHPDFRRRPSMRQVVSALNFEVSPKLPAEMPVPTYGDLVGFDLGNKTWKSSSAPATGSSAAAGADATGSTSAASTASSRLRCKSTVMTHEEP</sequence>
<dbReference type="PROSITE" id="PS50011">
    <property type="entry name" value="PROTEIN_KINASE_DOM"/>
    <property type="match status" value="1"/>
</dbReference>
<keyword evidence="17" id="KW-0325">Glycoprotein</keyword>
<comment type="similarity">
    <text evidence="2">In the N-terminal section; belongs to the leguminous lectin family.</text>
</comment>
<comment type="similarity">
    <text evidence="3">In the C-terminal section; belongs to the protein kinase superfamily. Ser/Thr protein kinase family.</text>
</comment>
<dbReference type="InterPro" id="IPR013320">
    <property type="entry name" value="ConA-like_dom_sf"/>
</dbReference>
<dbReference type="InterPro" id="IPR008271">
    <property type="entry name" value="Ser/Thr_kinase_AS"/>
</dbReference>
<comment type="caution">
    <text evidence="22">The sequence shown here is derived from an EMBL/GenBank/DDBJ whole genome shotgun (WGS) entry which is preliminary data.</text>
</comment>
<dbReference type="SUPFAM" id="SSF49899">
    <property type="entry name" value="Concanavalin A-like lectins/glucanases"/>
    <property type="match status" value="1"/>
</dbReference>
<dbReference type="InterPro" id="IPR019825">
    <property type="entry name" value="Lectin_legB_Mn/Ca_BS"/>
</dbReference>
<accession>A0A843TN42</accession>
<evidence type="ECO:0000256" key="6">
    <source>
        <dbReference type="ARBA" id="ARBA00022527"/>
    </source>
</evidence>
<dbReference type="PROSITE" id="PS00307">
    <property type="entry name" value="LECTIN_LEGUME_BETA"/>
    <property type="match status" value="1"/>
</dbReference>
<evidence type="ECO:0000256" key="16">
    <source>
        <dbReference type="ARBA" id="ARBA00023170"/>
    </source>
</evidence>
<evidence type="ECO:0000256" key="20">
    <source>
        <dbReference type="SAM" id="Phobius"/>
    </source>
</evidence>
<dbReference type="InterPro" id="IPR017441">
    <property type="entry name" value="Protein_kinase_ATP_BS"/>
</dbReference>
<feature type="binding site" evidence="18">
    <location>
        <position position="394"/>
    </location>
    <ligand>
        <name>ATP</name>
        <dbReference type="ChEBI" id="CHEBI:30616"/>
    </ligand>
</feature>
<dbReference type="PROSITE" id="PS00108">
    <property type="entry name" value="PROTEIN_KINASE_ST"/>
    <property type="match status" value="1"/>
</dbReference>
<evidence type="ECO:0000313" key="22">
    <source>
        <dbReference type="EMBL" id="MQL73862.1"/>
    </source>
</evidence>
<evidence type="ECO:0000256" key="13">
    <source>
        <dbReference type="ARBA" id="ARBA00022840"/>
    </source>
</evidence>
<dbReference type="Proteomes" id="UP000652761">
    <property type="component" value="Unassembled WGS sequence"/>
</dbReference>
<proteinExistence type="inferred from homology"/>
<name>A0A843TN42_COLES</name>
<keyword evidence="6" id="KW-0723">Serine/threonine-protein kinase</keyword>
<evidence type="ECO:0000259" key="21">
    <source>
        <dbReference type="PROSITE" id="PS50011"/>
    </source>
</evidence>
<evidence type="ECO:0000256" key="17">
    <source>
        <dbReference type="ARBA" id="ARBA00023180"/>
    </source>
</evidence>
<keyword evidence="9" id="KW-0732">Signal</keyword>
<dbReference type="EMBL" id="NMUH01000181">
    <property type="protein sequence ID" value="MQL73862.1"/>
    <property type="molecule type" value="Genomic_DNA"/>
</dbReference>
<dbReference type="InterPro" id="IPR050528">
    <property type="entry name" value="L-type_Lectin-RKs"/>
</dbReference>
<feature type="region of interest" description="Disordered" evidence="19">
    <location>
        <begin position="670"/>
        <end position="712"/>
    </location>
</feature>
<keyword evidence="10" id="KW-0430">Lectin</keyword>
<keyword evidence="16" id="KW-0675">Receptor</keyword>
<evidence type="ECO:0000313" key="23">
    <source>
        <dbReference type="Proteomes" id="UP000652761"/>
    </source>
</evidence>
<evidence type="ECO:0000256" key="3">
    <source>
        <dbReference type="ARBA" id="ARBA00010217"/>
    </source>
</evidence>
<dbReference type="OrthoDB" id="1935106at2759"/>
<evidence type="ECO:0000256" key="8">
    <source>
        <dbReference type="ARBA" id="ARBA00022692"/>
    </source>
</evidence>
<evidence type="ECO:0000256" key="11">
    <source>
        <dbReference type="ARBA" id="ARBA00022741"/>
    </source>
</evidence>
<evidence type="ECO:0000256" key="18">
    <source>
        <dbReference type="PROSITE-ProRule" id="PRU10141"/>
    </source>
</evidence>
<evidence type="ECO:0000256" key="9">
    <source>
        <dbReference type="ARBA" id="ARBA00022729"/>
    </source>
</evidence>
<dbReference type="CDD" id="cd14066">
    <property type="entry name" value="STKc_IRAK"/>
    <property type="match status" value="1"/>
</dbReference>
<dbReference type="GO" id="GO:0004674">
    <property type="term" value="F:protein serine/threonine kinase activity"/>
    <property type="evidence" value="ECO:0007669"/>
    <property type="project" value="UniProtKB-KW"/>
</dbReference>
<dbReference type="Pfam" id="PF00139">
    <property type="entry name" value="Lectin_legB"/>
    <property type="match status" value="1"/>
</dbReference>
<evidence type="ECO:0000256" key="15">
    <source>
        <dbReference type="ARBA" id="ARBA00023136"/>
    </source>
</evidence>
<reference evidence="22" key="1">
    <citation type="submission" date="2017-07" db="EMBL/GenBank/DDBJ databases">
        <title>Taro Niue Genome Assembly and Annotation.</title>
        <authorList>
            <person name="Atibalentja N."/>
            <person name="Keating K."/>
            <person name="Fields C.J."/>
        </authorList>
    </citation>
    <scope>NUCLEOTIDE SEQUENCE</scope>
    <source>
        <strain evidence="22">Niue_2</strain>
        <tissue evidence="22">Leaf</tissue>
    </source>
</reference>
<keyword evidence="8 20" id="KW-0812">Transmembrane</keyword>
<comment type="subcellular location">
    <subcellularLocation>
        <location evidence="1">Cell membrane</location>
        <topology evidence="1">Single-pass type I membrane protein</topology>
    </subcellularLocation>
</comment>
<keyword evidence="23" id="KW-1185">Reference proteome</keyword>
<protein>
    <recommendedName>
        <fullName evidence="4">non-specific serine/threonine protein kinase</fullName>
        <ecNumber evidence="4">2.7.11.1</ecNumber>
    </recommendedName>
</protein>
<evidence type="ECO:0000256" key="4">
    <source>
        <dbReference type="ARBA" id="ARBA00012513"/>
    </source>
</evidence>
<dbReference type="SUPFAM" id="SSF56112">
    <property type="entry name" value="Protein kinase-like (PK-like)"/>
    <property type="match status" value="1"/>
</dbReference>
<dbReference type="GO" id="GO:0030246">
    <property type="term" value="F:carbohydrate binding"/>
    <property type="evidence" value="ECO:0007669"/>
    <property type="project" value="UniProtKB-KW"/>
</dbReference>
<dbReference type="Gene3D" id="2.60.120.200">
    <property type="match status" value="1"/>
</dbReference>
<dbReference type="SMART" id="SM00220">
    <property type="entry name" value="S_TKc"/>
    <property type="match status" value="1"/>
</dbReference>
<dbReference type="PROSITE" id="PS00107">
    <property type="entry name" value="PROTEIN_KINASE_ATP"/>
    <property type="match status" value="1"/>
</dbReference>
<dbReference type="GO" id="GO:0005524">
    <property type="term" value="F:ATP binding"/>
    <property type="evidence" value="ECO:0007669"/>
    <property type="project" value="UniProtKB-UniRule"/>
</dbReference>
<dbReference type="InterPro" id="IPR011009">
    <property type="entry name" value="Kinase-like_dom_sf"/>
</dbReference>
<dbReference type="Gene3D" id="1.10.510.10">
    <property type="entry name" value="Transferase(Phosphotransferase) domain 1"/>
    <property type="match status" value="1"/>
</dbReference>
<dbReference type="Pfam" id="PF00069">
    <property type="entry name" value="Pkinase"/>
    <property type="match status" value="1"/>
</dbReference>